<name>A0ABW0YNK4_9BACI</name>
<protein>
    <recommendedName>
        <fullName evidence="3">Activator of Hsp90 ATPase homolog 1-like protein</fullName>
    </recommendedName>
</protein>
<accession>A0ABW0YNK4</accession>
<evidence type="ECO:0008006" key="3">
    <source>
        <dbReference type="Google" id="ProtNLM"/>
    </source>
</evidence>
<reference evidence="2" key="1">
    <citation type="journal article" date="2019" name="Int. J. Syst. Evol. Microbiol.">
        <title>The Global Catalogue of Microorganisms (GCM) 10K type strain sequencing project: providing services to taxonomists for standard genome sequencing and annotation.</title>
        <authorList>
            <consortium name="The Broad Institute Genomics Platform"/>
            <consortium name="The Broad Institute Genome Sequencing Center for Infectious Disease"/>
            <person name="Wu L."/>
            <person name="Ma J."/>
        </authorList>
    </citation>
    <scope>NUCLEOTIDE SEQUENCE [LARGE SCALE GENOMIC DNA]</scope>
    <source>
        <strain evidence="2">CECT 7184</strain>
    </source>
</reference>
<sequence>MERYKLESVWIDGEKVHFHTGLIKVPNSGENHSWTITIETAYSDFLSDLQQQGKLATIEMNDEIGRSLKGRGFVSSSSYTKEYQRFLLTGTARLTVS</sequence>
<evidence type="ECO:0000313" key="2">
    <source>
        <dbReference type="Proteomes" id="UP001596142"/>
    </source>
</evidence>
<comment type="caution">
    <text evidence="1">The sequence shown here is derived from an EMBL/GenBank/DDBJ whole genome shotgun (WGS) entry which is preliminary data.</text>
</comment>
<proteinExistence type="predicted"/>
<dbReference type="RefSeq" id="WP_385939074.1">
    <property type="nucleotide sequence ID" value="NZ_JBHSOZ010000003.1"/>
</dbReference>
<gene>
    <name evidence="1" type="ORF">ACFPU1_04600</name>
</gene>
<organism evidence="1 2">
    <name type="scientific">Thalassorhabdus alkalitolerans</name>
    <dbReference type="NCBI Taxonomy" id="2282697"/>
    <lineage>
        <taxon>Bacteria</taxon>
        <taxon>Bacillati</taxon>
        <taxon>Bacillota</taxon>
        <taxon>Bacilli</taxon>
        <taxon>Bacillales</taxon>
        <taxon>Bacillaceae</taxon>
        <taxon>Thalassorhabdus</taxon>
    </lineage>
</organism>
<evidence type="ECO:0000313" key="1">
    <source>
        <dbReference type="EMBL" id="MFC5712048.1"/>
    </source>
</evidence>
<keyword evidence="2" id="KW-1185">Reference proteome</keyword>
<dbReference type="Proteomes" id="UP001596142">
    <property type="component" value="Unassembled WGS sequence"/>
</dbReference>
<dbReference type="EMBL" id="JBHSOZ010000003">
    <property type="protein sequence ID" value="MFC5712048.1"/>
    <property type="molecule type" value="Genomic_DNA"/>
</dbReference>